<dbReference type="Proteomes" id="UP000256520">
    <property type="component" value="Unassembled WGS sequence"/>
</dbReference>
<protein>
    <submittedName>
        <fullName evidence="3">Endonuclease I</fullName>
    </submittedName>
</protein>
<dbReference type="GO" id="GO:0004519">
    <property type="term" value="F:endonuclease activity"/>
    <property type="evidence" value="ECO:0007669"/>
    <property type="project" value="UniProtKB-KW"/>
</dbReference>
<dbReference type="OrthoDB" id="9801679at2"/>
<sequence length="301" mass="35215">MILSTEQTEKLLPVSMEPERIQQILSETANAKALIQLDQNAYYDVEKDAQIISQYYQNINFMQPGILDSIRQLLEASHTNIVRYDPSEYVYPWVDLQPDGRLKSIYSGKIRQPENVIKEDANTTRKRREAAEAFQASGQNEEQRLAQIESNFKYNCEHVVPQSWFNEREPMRGDIHHLFTCDPACNSMRSNFPYHDFSDYNPELISVQGVKESCGKSLDERFEPEYGKGAVARAMLYFLLRYPDEIEASHKKEIDVSLLLKWHEDFPPGIYEKHHNLAIYEIQGNRNPWIDYPVNLMRIFQ</sequence>
<dbReference type="InterPro" id="IPR007346">
    <property type="entry name" value="Endonuclease-I"/>
</dbReference>
<dbReference type="SUPFAM" id="SSF54060">
    <property type="entry name" value="His-Me finger endonucleases"/>
    <property type="match status" value="1"/>
</dbReference>
<dbReference type="PANTHER" id="PTHR33607:SF2">
    <property type="entry name" value="ENDONUCLEASE-1"/>
    <property type="match status" value="1"/>
</dbReference>
<dbReference type="PANTHER" id="PTHR33607">
    <property type="entry name" value="ENDONUCLEASE-1"/>
    <property type="match status" value="1"/>
</dbReference>
<proteinExistence type="predicted"/>
<dbReference type="Pfam" id="PF04231">
    <property type="entry name" value="Endonuclease_1"/>
    <property type="match status" value="1"/>
</dbReference>
<dbReference type="EMBL" id="PIOD01000006">
    <property type="protein sequence ID" value="RDW19670.1"/>
    <property type="molecule type" value="Genomic_DNA"/>
</dbReference>
<name>A0A3D8PU40_9BACI</name>
<dbReference type="InterPro" id="IPR044925">
    <property type="entry name" value="His-Me_finger_sf"/>
</dbReference>
<keyword evidence="1" id="KW-0540">Nuclease</keyword>
<keyword evidence="3" id="KW-0255">Endonuclease</keyword>
<gene>
    <name evidence="3" type="ORF">CWR45_06210</name>
</gene>
<organism evidence="3 4">
    <name type="scientific">Oceanobacillus chungangensis</name>
    <dbReference type="NCBI Taxonomy" id="1229152"/>
    <lineage>
        <taxon>Bacteria</taxon>
        <taxon>Bacillati</taxon>
        <taxon>Bacillota</taxon>
        <taxon>Bacilli</taxon>
        <taxon>Bacillales</taxon>
        <taxon>Bacillaceae</taxon>
        <taxon>Oceanobacillus</taxon>
    </lineage>
</organism>
<evidence type="ECO:0000313" key="3">
    <source>
        <dbReference type="EMBL" id="RDW19670.1"/>
    </source>
</evidence>
<evidence type="ECO:0000256" key="1">
    <source>
        <dbReference type="ARBA" id="ARBA00022722"/>
    </source>
</evidence>
<evidence type="ECO:0000313" key="4">
    <source>
        <dbReference type="Proteomes" id="UP000256520"/>
    </source>
</evidence>
<dbReference type="GO" id="GO:0016787">
    <property type="term" value="F:hydrolase activity"/>
    <property type="evidence" value="ECO:0007669"/>
    <property type="project" value="UniProtKB-KW"/>
</dbReference>
<keyword evidence="4" id="KW-1185">Reference proteome</keyword>
<reference evidence="4" key="1">
    <citation type="submission" date="2017-11" db="EMBL/GenBank/DDBJ databases">
        <authorList>
            <person name="Zhu W."/>
        </authorList>
    </citation>
    <scope>NUCLEOTIDE SEQUENCE [LARGE SCALE GENOMIC DNA]</scope>
    <source>
        <strain evidence="4">CAU 1051</strain>
    </source>
</reference>
<accession>A0A3D8PU40</accession>
<comment type="caution">
    <text evidence="3">The sequence shown here is derived from an EMBL/GenBank/DDBJ whole genome shotgun (WGS) entry which is preliminary data.</text>
</comment>
<keyword evidence="2" id="KW-0378">Hydrolase</keyword>
<dbReference type="AlphaFoldDB" id="A0A3D8PU40"/>
<dbReference type="RefSeq" id="WP_115749019.1">
    <property type="nucleotide sequence ID" value="NZ_PIOD01000006.1"/>
</dbReference>
<evidence type="ECO:0000256" key="2">
    <source>
        <dbReference type="ARBA" id="ARBA00022801"/>
    </source>
</evidence>